<name>A0A645DF06_9ZZZZ</name>
<reference evidence="2" key="1">
    <citation type="submission" date="2019-08" db="EMBL/GenBank/DDBJ databases">
        <authorList>
            <person name="Kucharzyk K."/>
            <person name="Murdoch R.W."/>
            <person name="Higgins S."/>
            <person name="Loffler F."/>
        </authorList>
    </citation>
    <scope>NUCLEOTIDE SEQUENCE</scope>
</reference>
<keyword evidence="1" id="KW-1133">Transmembrane helix</keyword>
<keyword evidence="1" id="KW-0472">Membrane</keyword>
<feature type="transmembrane region" description="Helical" evidence="1">
    <location>
        <begin position="12"/>
        <end position="33"/>
    </location>
</feature>
<comment type="caution">
    <text evidence="2">The sequence shown here is derived from an EMBL/GenBank/DDBJ whole genome shotgun (WGS) entry which is preliminary data.</text>
</comment>
<keyword evidence="1" id="KW-0812">Transmembrane</keyword>
<dbReference type="EMBL" id="VSSQ01035045">
    <property type="protein sequence ID" value="MPM87162.1"/>
    <property type="molecule type" value="Genomic_DNA"/>
</dbReference>
<accession>A0A645DF06</accession>
<proteinExistence type="predicted"/>
<organism evidence="2">
    <name type="scientific">bioreactor metagenome</name>
    <dbReference type="NCBI Taxonomy" id="1076179"/>
    <lineage>
        <taxon>unclassified sequences</taxon>
        <taxon>metagenomes</taxon>
        <taxon>ecological metagenomes</taxon>
    </lineage>
</organism>
<sequence>MRGIQSTLERGLIRILVLASALLVVVQIGLGLVRDPVDFYMAMAQKIEAPPIAIQSMSEVTAPEKIENKTTSLTWNITLKATPAAPVRVLQNGKLLGTLTRGELAIPAQSGTVQLDGTACSQIVRVQVTGRDPKLHEPRLNQSFVVEKNVQNVRVSP</sequence>
<evidence type="ECO:0000256" key="1">
    <source>
        <dbReference type="SAM" id="Phobius"/>
    </source>
</evidence>
<dbReference type="AlphaFoldDB" id="A0A645DF06"/>
<gene>
    <name evidence="2" type="ORF">SDC9_134256</name>
</gene>
<protein>
    <submittedName>
        <fullName evidence="2">Uncharacterized protein</fullName>
    </submittedName>
</protein>
<evidence type="ECO:0000313" key="2">
    <source>
        <dbReference type="EMBL" id="MPM87162.1"/>
    </source>
</evidence>